<dbReference type="Pfam" id="PF01471">
    <property type="entry name" value="PG_binding_1"/>
    <property type="match status" value="1"/>
</dbReference>
<dbReference type="InterPro" id="IPR036365">
    <property type="entry name" value="PGBD-like_sf"/>
</dbReference>
<proteinExistence type="inferred from homology"/>
<keyword evidence="8" id="KW-0732">Signal</keyword>
<accession>A0A1G8YEV0</accession>
<keyword evidence="6 7" id="KW-0961">Cell wall biogenesis/degradation</keyword>
<evidence type="ECO:0000256" key="1">
    <source>
        <dbReference type="ARBA" id="ARBA00004752"/>
    </source>
</evidence>
<feature type="signal peptide" evidence="8">
    <location>
        <begin position="1"/>
        <end position="21"/>
    </location>
</feature>
<keyword evidence="11" id="KW-1185">Reference proteome</keyword>
<comment type="similarity">
    <text evidence="2">Belongs to the YkuD family.</text>
</comment>
<feature type="chain" id="PRO_5011620985" evidence="8">
    <location>
        <begin position="22"/>
        <end position="451"/>
    </location>
</feature>
<dbReference type="UniPathway" id="UPA00219"/>
<name>A0A1G8YEV0_9GAMM</name>
<dbReference type="SUPFAM" id="SSF141523">
    <property type="entry name" value="L,D-transpeptidase catalytic domain-like"/>
    <property type="match status" value="1"/>
</dbReference>
<evidence type="ECO:0000256" key="7">
    <source>
        <dbReference type="PROSITE-ProRule" id="PRU01373"/>
    </source>
</evidence>
<feature type="domain" description="L,D-TPase catalytic" evidence="9">
    <location>
        <begin position="229"/>
        <end position="407"/>
    </location>
</feature>
<dbReference type="GO" id="GO:0009252">
    <property type="term" value="P:peptidoglycan biosynthetic process"/>
    <property type="evidence" value="ECO:0007669"/>
    <property type="project" value="UniProtKB-UniPathway"/>
</dbReference>
<dbReference type="InterPro" id="IPR052905">
    <property type="entry name" value="LD-transpeptidase_YkuD-like"/>
</dbReference>
<evidence type="ECO:0000256" key="4">
    <source>
        <dbReference type="ARBA" id="ARBA00022960"/>
    </source>
</evidence>
<dbReference type="EMBL" id="FNEM01000017">
    <property type="protein sequence ID" value="SDK01241.1"/>
    <property type="molecule type" value="Genomic_DNA"/>
</dbReference>
<dbReference type="Pfam" id="PF03734">
    <property type="entry name" value="YkuD"/>
    <property type="match status" value="1"/>
</dbReference>
<dbReference type="InterPro" id="IPR005490">
    <property type="entry name" value="LD_TPept_cat_dom"/>
</dbReference>
<evidence type="ECO:0000313" key="11">
    <source>
        <dbReference type="Proteomes" id="UP000199527"/>
    </source>
</evidence>
<dbReference type="Gene3D" id="1.10.101.10">
    <property type="entry name" value="PGBD-like superfamily/PGBD"/>
    <property type="match status" value="1"/>
</dbReference>
<dbReference type="InterPro" id="IPR002477">
    <property type="entry name" value="Peptidoglycan-bd-like"/>
</dbReference>
<evidence type="ECO:0000259" key="9">
    <source>
        <dbReference type="PROSITE" id="PS52029"/>
    </source>
</evidence>
<dbReference type="Proteomes" id="UP000199527">
    <property type="component" value="Unassembled WGS sequence"/>
</dbReference>
<feature type="active site" description="Nucleophile" evidence="7">
    <location>
        <position position="381"/>
    </location>
</feature>
<reference evidence="11" key="1">
    <citation type="submission" date="2016-10" db="EMBL/GenBank/DDBJ databases">
        <authorList>
            <person name="Varghese N."/>
            <person name="Submissions S."/>
        </authorList>
    </citation>
    <scope>NUCLEOTIDE SEQUENCE [LARGE SCALE GENOMIC DNA]</scope>
    <source>
        <strain evidence="11">DSM 23317</strain>
    </source>
</reference>
<evidence type="ECO:0000313" key="10">
    <source>
        <dbReference type="EMBL" id="SDK01241.1"/>
    </source>
</evidence>
<dbReference type="InterPro" id="IPR038063">
    <property type="entry name" value="Transpep_catalytic_dom"/>
</dbReference>
<dbReference type="GO" id="GO:0016740">
    <property type="term" value="F:transferase activity"/>
    <property type="evidence" value="ECO:0007669"/>
    <property type="project" value="UniProtKB-KW"/>
</dbReference>
<evidence type="ECO:0000256" key="8">
    <source>
        <dbReference type="SAM" id="SignalP"/>
    </source>
</evidence>
<protein>
    <submittedName>
        <fullName evidence="10">Putative peptidoglycan binding domain-containing protein</fullName>
    </submittedName>
</protein>
<dbReference type="RefSeq" id="WP_090367334.1">
    <property type="nucleotide sequence ID" value="NZ_FNEM01000017.1"/>
</dbReference>
<evidence type="ECO:0000256" key="6">
    <source>
        <dbReference type="ARBA" id="ARBA00023316"/>
    </source>
</evidence>
<keyword evidence="5 7" id="KW-0573">Peptidoglycan synthesis</keyword>
<keyword evidence="4 7" id="KW-0133">Cell shape</keyword>
<dbReference type="GO" id="GO:0004180">
    <property type="term" value="F:carboxypeptidase activity"/>
    <property type="evidence" value="ECO:0007669"/>
    <property type="project" value="UniProtKB-ARBA"/>
</dbReference>
<feature type="active site" description="Proton donor/acceptor" evidence="7">
    <location>
        <position position="362"/>
    </location>
</feature>
<dbReference type="OrthoDB" id="9778545at2"/>
<organism evidence="10 11">
    <name type="scientific">Ferrimonas sediminum</name>
    <dbReference type="NCBI Taxonomy" id="718193"/>
    <lineage>
        <taxon>Bacteria</taxon>
        <taxon>Pseudomonadati</taxon>
        <taxon>Pseudomonadota</taxon>
        <taxon>Gammaproteobacteria</taxon>
        <taxon>Alteromonadales</taxon>
        <taxon>Ferrimonadaceae</taxon>
        <taxon>Ferrimonas</taxon>
    </lineage>
</organism>
<gene>
    <name evidence="10" type="ORF">SAMN04488540_11754</name>
</gene>
<keyword evidence="3" id="KW-0808">Transferase</keyword>
<comment type="pathway">
    <text evidence="1 7">Cell wall biogenesis; peptidoglycan biosynthesis.</text>
</comment>
<evidence type="ECO:0000256" key="2">
    <source>
        <dbReference type="ARBA" id="ARBA00005992"/>
    </source>
</evidence>
<dbReference type="AlphaFoldDB" id="A0A1G8YEV0"/>
<dbReference type="PROSITE" id="PS52029">
    <property type="entry name" value="LD_TPASE"/>
    <property type="match status" value="1"/>
</dbReference>
<dbReference type="PANTHER" id="PTHR41533">
    <property type="entry name" value="L,D-TRANSPEPTIDASE HI_1667-RELATED"/>
    <property type="match status" value="1"/>
</dbReference>
<dbReference type="GO" id="GO:0071555">
    <property type="term" value="P:cell wall organization"/>
    <property type="evidence" value="ECO:0007669"/>
    <property type="project" value="UniProtKB-UniRule"/>
</dbReference>
<dbReference type="SUPFAM" id="SSF47090">
    <property type="entry name" value="PGBD-like"/>
    <property type="match status" value="1"/>
</dbReference>
<evidence type="ECO:0000256" key="5">
    <source>
        <dbReference type="ARBA" id="ARBA00022984"/>
    </source>
</evidence>
<dbReference type="GO" id="GO:0008360">
    <property type="term" value="P:regulation of cell shape"/>
    <property type="evidence" value="ECO:0007669"/>
    <property type="project" value="UniProtKB-UniRule"/>
</dbReference>
<evidence type="ECO:0000256" key="3">
    <source>
        <dbReference type="ARBA" id="ARBA00022679"/>
    </source>
</evidence>
<dbReference type="Gene3D" id="2.40.440.10">
    <property type="entry name" value="L,D-transpeptidase catalytic domain-like"/>
    <property type="match status" value="1"/>
</dbReference>
<sequence>MRGLLPRLMLIGCLWLPGVDATPASTTTDSTMLEWPQTWIALLQDLSLLPEQPEYGDAQLKAASKAFISLKGQLQQRSVSRELSSFDALQSSDQLASWIRQSQPQYQAFKLLQRALQSEQKLQNLPRPDATLIRDLSLGQSHPEVVLLRRLLAARLGEVLPEHLRNRAVWDPPLIDALKRYQNINGLKVTGTLTPATLGSVVASGQHRIDAIQYSLRQWLQLPPSLQGDSIIVNLPHFNLLVLQDNRVKLTLPVIVGSPKTPTPRFNSKFNSITINPSWTPPYSIIKNELLPAYQRDPKSLKRQGFELLSGSRNAPQKLPWSEVSSLKQVLKSHRLTQRPGNNNALGKARLNLVNSNAIYLHDTPNRKLFRRANRALSHGCIRVGNIDHLLTYLSEQAPRATRNAVQAALQSGDPLTRRIRNKTEVYIVYMPAWPNPDGSLSIATDIYNII</sequence>
<dbReference type="CDD" id="cd16913">
    <property type="entry name" value="YkuD_like"/>
    <property type="match status" value="1"/>
</dbReference>
<dbReference type="InterPro" id="IPR036366">
    <property type="entry name" value="PGBDSf"/>
</dbReference>
<dbReference type="PANTHER" id="PTHR41533:SF1">
    <property type="entry name" value="L,D-TRANSPEPTIDASE YCBB-RELATED"/>
    <property type="match status" value="1"/>
</dbReference>